<dbReference type="PROSITE" id="PS50994">
    <property type="entry name" value="INTEGRASE"/>
    <property type="match status" value="1"/>
</dbReference>
<dbReference type="SMART" id="SM00343">
    <property type="entry name" value="ZnF_C2HC"/>
    <property type="match status" value="5"/>
</dbReference>
<dbReference type="InterPro" id="IPR021109">
    <property type="entry name" value="Peptidase_aspartic_dom_sf"/>
</dbReference>
<feature type="compositionally biased region" description="Pro residues" evidence="17">
    <location>
        <begin position="363"/>
        <end position="378"/>
    </location>
</feature>
<feature type="region of interest" description="Disordered" evidence="17">
    <location>
        <begin position="406"/>
        <end position="456"/>
    </location>
</feature>
<gene>
    <name evidence="21" type="ORF">LAZ67_8001672</name>
</gene>
<evidence type="ECO:0000256" key="12">
    <source>
        <dbReference type="ARBA" id="ARBA00022918"/>
    </source>
</evidence>
<feature type="compositionally biased region" description="Low complexity" evidence="17">
    <location>
        <begin position="735"/>
        <end position="746"/>
    </location>
</feature>
<evidence type="ECO:0000256" key="6">
    <source>
        <dbReference type="ARBA" id="ARBA00022750"/>
    </source>
</evidence>
<organism evidence="21 22">
    <name type="scientific">Cordylochernes scorpioides</name>
    <dbReference type="NCBI Taxonomy" id="51811"/>
    <lineage>
        <taxon>Eukaryota</taxon>
        <taxon>Metazoa</taxon>
        <taxon>Ecdysozoa</taxon>
        <taxon>Arthropoda</taxon>
        <taxon>Chelicerata</taxon>
        <taxon>Arachnida</taxon>
        <taxon>Pseudoscorpiones</taxon>
        <taxon>Cheliferoidea</taxon>
        <taxon>Chernetidae</taxon>
        <taxon>Cordylochernes</taxon>
    </lineage>
</organism>
<feature type="compositionally biased region" description="Low complexity" evidence="17">
    <location>
        <begin position="1873"/>
        <end position="1882"/>
    </location>
</feature>
<dbReference type="InterPro" id="IPR041588">
    <property type="entry name" value="Integrase_H2C2"/>
</dbReference>
<accession>A0ABY6KQW6</accession>
<keyword evidence="15" id="KW-0862">Zinc</keyword>
<name>A0ABY6KQW6_9ARAC</name>
<keyword evidence="11" id="KW-0229">DNA integration</keyword>
<keyword evidence="8" id="KW-0378">Hydrolase</keyword>
<feature type="non-terminal residue" evidence="21">
    <location>
        <position position="1"/>
    </location>
</feature>
<feature type="compositionally biased region" description="Pro residues" evidence="17">
    <location>
        <begin position="566"/>
        <end position="584"/>
    </location>
</feature>
<keyword evidence="6" id="KW-0064">Aspartyl protease</keyword>
<dbReference type="InterPro" id="IPR043128">
    <property type="entry name" value="Rev_trsase/Diguanyl_cyclase"/>
</dbReference>
<feature type="coiled-coil region" evidence="16">
    <location>
        <begin position="2301"/>
        <end position="2328"/>
    </location>
</feature>
<dbReference type="CDD" id="cd09274">
    <property type="entry name" value="RNase_HI_RT_Ty3"/>
    <property type="match status" value="1"/>
</dbReference>
<feature type="compositionally biased region" description="Polar residues" evidence="17">
    <location>
        <begin position="608"/>
        <end position="621"/>
    </location>
</feature>
<dbReference type="Pfam" id="PF17919">
    <property type="entry name" value="RT_RNaseH_2"/>
    <property type="match status" value="1"/>
</dbReference>
<feature type="region of interest" description="Disordered" evidence="17">
    <location>
        <begin position="563"/>
        <end position="654"/>
    </location>
</feature>
<feature type="compositionally biased region" description="Pro residues" evidence="17">
    <location>
        <begin position="1974"/>
        <end position="1994"/>
    </location>
</feature>
<dbReference type="SUPFAM" id="SSF50630">
    <property type="entry name" value="Acid proteases"/>
    <property type="match status" value="1"/>
</dbReference>
<feature type="region of interest" description="Disordered" evidence="17">
    <location>
        <begin position="1"/>
        <end position="25"/>
    </location>
</feature>
<feature type="region of interest" description="Disordered" evidence="17">
    <location>
        <begin position="1502"/>
        <end position="1556"/>
    </location>
</feature>
<dbReference type="InterPro" id="IPR036397">
    <property type="entry name" value="RNaseH_sf"/>
</dbReference>
<evidence type="ECO:0000256" key="5">
    <source>
        <dbReference type="ARBA" id="ARBA00022722"/>
    </source>
</evidence>
<protein>
    <recommendedName>
        <fullName evidence="1">RNA-directed DNA polymerase</fullName>
        <ecNumber evidence="1">2.7.7.49</ecNumber>
    </recommendedName>
</protein>
<keyword evidence="13" id="KW-0238">DNA-binding</keyword>
<dbReference type="SUPFAM" id="SSF56672">
    <property type="entry name" value="DNA/RNA polymerases"/>
    <property type="match status" value="1"/>
</dbReference>
<evidence type="ECO:0000256" key="15">
    <source>
        <dbReference type="PROSITE-ProRule" id="PRU00047"/>
    </source>
</evidence>
<dbReference type="Pfam" id="PF17921">
    <property type="entry name" value="Integrase_H2C2"/>
    <property type="match status" value="1"/>
</dbReference>
<keyword evidence="3" id="KW-0808">Transferase</keyword>
<feature type="region of interest" description="Disordered" evidence="17">
    <location>
        <begin position="711"/>
        <end position="772"/>
    </location>
</feature>
<evidence type="ECO:0000256" key="11">
    <source>
        <dbReference type="ARBA" id="ARBA00022908"/>
    </source>
</evidence>
<dbReference type="InterPro" id="IPR000477">
    <property type="entry name" value="RT_dom"/>
</dbReference>
<feature type="compositionally biased region" description="Polar residues" evidence="17">
    <location>
        <begin position="1532"/>
        <end position="1551"/>
    </location>
</feature>
<feature type="compositionally biased region" description="Pro residues" evidence="17">
    <location>
        <begin position="1830"/>
        <end position="1840"/>
    </location>
</feature>
<dbReference type="InterPro" id="IPR001969">
    <property type="entry name" value="Aspartic_peptidase_AS"/>
</dbReference>
<dbReference type="EC" id="2.7.7.49" evidence="1"/>
<feature type="compositionally biased region" description="Low complexity" evidence="17">
    <location>
        <begin position="121"/>
        <end position="137"/>
    </location>
</feature>
<feature type="region of interest" description="Disordered" evidence="17">
    <location>
        <begin position="963"/>
        <end position="1015"/>
    </location>
</feature>
<feature type="coiled-coil region" evidence="16">
    <location>
        <begin position="2081"/>
        <end position="2202"/>
    </location>
</feature>
<feature type="region of interest" description="Disordered" evidence="17">
    <location>
        <begin position="4022"/>
        <end position="4553"/>
    </location>
</feature>
<dbReference type="InterPro" id="IPR041577">
    <property type="entry name" value="RT_RNaseH_2"/>
</dbReference>
<feature type="compositionally biased region" description="Low complexity" evidence="17">
    <location>
        <begin position="1795"/>
        <end position="1807"/>
    </location>
</feature>
<reference evidence="21 22" key="1">
    <citation type="submission" date="2022-01" db="EMBL/GenBank/DDBJ databases">
        <title>A chromosomal length assembly of Cordylochernes scorpioides.</title>
        <authorList>
            <person name="Zeh D."/>
            <person name="Zeh J."/>
        </authorList>
    </citation>
    <scope>NUCLEOTIDE SEQUENCE [LARGE SCALE GENOMIC DNA]</scope>
    <source>
        <strain evidence="21">IN4F17</strain>
        <tissue evidence="21">Whole Body</tissue>
    </source>
</reference>
<dbReference type="Gene3D" id="3.10.20.370">
    <property type="match status" value="1"/>
</dbReference>
<feature type="compositionally biased region" description="Pro residues" evidence="17">
    <location>
        <begin position="1179"/>
        <end position="1194"/>
    </location>
</feature>
<evidence type="ECO:0000259" key="20">
    <source>
        <dbReference type="PROSITE" id="PS50994"/>
    </source>
</evidence>
<feature type="domain" description="CCHC-type" evidence="18">
    <location>
        <begin position="2431"/>
        <end position="2446"/>
    </location>
</feature>
<dbReference type="PROSITE" id="PS00141">
    <property type="entry name" value="ASP_PROTEASE"/>
    <property type="match status" value="1"/>
</dbReference>
<evidence type="ECO:0000256" key="2">
    <source>
        <dbReference type="ARBA" id="ARBA00022670"/>
    </source>
</evidence>
<feature type="compositionally biased region" description="Basic and acidic residues" evidence="17">
    <location>
        <begin position="4022"/>
        <end position="4537"/>
    </location>
</feature>
<dbReference type="InterPro" id="IPR054465">
    <property type="entry name" value="Integrase_p58-like_C"/>
</dbReference>
<dbReference type="Pfam" id="PF00078">
    <property type="entry name" value="RVT_1"/>
    <property type="match status" value="1"/>
</dbReference>
<evidence type="ECO:0000256" key="10">
    <source>
        <dbReference type="ARBA" id="ARBA00022884"/>
    </source>
</evidence>
<evidence type="ECO:0000256" key="14">
    <source>
        <dbReference type="ARBA" id="ARBA00023268"/>
    </source>
</evidence>
<evidence type="ECO:0000256" key="3">
    <source>
        <dbReference type="ARBA" id="ARBA00022679"/>
    </source>
</evidence>
<dbReference type="SUPFAM" id="SSF57756">
    <property type="entry name" value="Retrovirus zinc finger-like domains"/>
    <property type="match status" value="1"/>
</dbReference>
<feature type="domain" description="Integrase catalytic" evidence="20">
    <location>
        <begin position="3354"/>
        <end position="3513"/>
    </location>
</feature>
<dbReference type="InterPro" id="IPR012337">
    <property type="entry name" value="RNaseH-like_sf"/>
</dbReference>
<evidence type="ECO:0000259" key="19">
    <source>
        <dbReference type="PROSITE" id="PS50878"/>
    </source>
</evidence>
<feature type="region of interest" description="Disordered" evidence="17">
    <location>
        <begin position="1031"/>
        <end position="1070"/>
    </location>
</feature>
<keyword evidence="16" id="KW-0175">Coiled coil</keyword>
<sequence length="4553" mass="500547">MATSLARAESPSKAEQKPARHGSLAHTCAELSANQDLQNEIPIVLRKKQNYVNSPAGSQDANSAAGSQDANSAAPVDLAAVPTSNAAAQVRRNWADITEEVNPGAEEGFTLVQGRKRRRGSANSPTAAAPSSNAGGSRTIRRPQPSARSVPRAQEIPTTRTHITEARARQASSSEEHCVYLEHGPELQPFHYLRALDRLLGGTAGIIQISKVNGHQLLGLANRGLAERLINNGLEVEGTLLRAFPFRKRAERITVSNLPFFVEDSAIINALRPFGRITSIAPKMMKAGPYTYTDGRREAFIVLHEGMTTERLPTRLNITIKGEAWPAYLSTGIKCSRCHGQGHRRANCPLLAGLANNTRTAPPTTPAGVPPPTTPAPPQRSAAQLPAPTPSIPAMEVCSAPPVARAALHSSAPRPSPPAAPAFPMEETPPAPPPVTPAPSLRTPGSREPAAQTPDVEMPIVEETFASSTSSAKNATRVDLDAFIEGHPSVSFAKTDALGLGREEVLDLLSSRTKAQRKGPLLSPPQCDALVGLIGQILDLRPGAASNLYKVLGQVKAELKTTPAEPLIPPLPAPRPSGPTPPTPHSEELMPAVMTPPPPALEDDPDMTQWQINEMNLNMPNSASPGSSGSAGQEPGRPSIPPPTGVKNSKKNGIQKRISKEISENRDHVNPPAGVRDVNLAAARDDVTLSLPAGSSSNGAARVLGNWADCIEDSGPGADNDFTVVKTRKRRRESSNSPTAAAPSSNIGGARSSRRTQSSARSVPRAQEIPTTRAHIAEARARQASSAEEHCVYLEHGPELQPFHYLRALDRLLGGTAGVIQVSKVNGHQLLGLANRGLAERLINNGLEVEGTLLRAFPFRKRAERITVGNLPFFVEDSAIIKALGPYGRITSIAPKMMKAGPYTYTDGRREAFIVLHEGVTTERLPTRLNITIKGEAWPAYLSSGIKCSRCHGQGHRRANCPLLAGRTTAPGPATPTSPTSVPPATAPRLPQQPSAQPPPPASPSPTMEVSDVPPTSRAALHPLAALRQPQPAPSALPAEDAPPAPPPVTPAPSLRTPGSREPAAPTPDVEMSIVEETSASFTSTAKNATRIDLDTFIERHPSVSFAETDALGLGREEVLDLLSSRTKTQRSVPLLPPSQCNALAGLIRQILDLRPGAASNLYKVLGQVKAELRTTPAAVPPTPPLPAPRPAEPMLPTTHREKLTPPLMTPPPPAPTDMEEDDPMTEKERDTPPPPAPRLAETTPPFPHGEKTSPHIATPPPPLSCQFIDDRWTEADDILQELNKERDWGLGISESDITEAIIYPEDRETLIRRLSTRRRSLLAGFISAAIERARDADPFVRVMIDYVVNKIFLIVNCHMVQAMIIMLATTFTVSTPHGTGHDNHGHDNHVLAPPFSPLASGRSSRKNIKLILAESPQSAEQVPVRPSVQSQPGEKISPKERIEENSSKEFSMEFQRDADPPAREMHSSLAAARDDVTPSLAASLSHNSAARAPGNWADCAEDLRPGADDGFTVVKSRKRRRESAGSPTAAEPSSNAGGSRTIRRPQSSAGSVPRAQEIRATRAHIAEARARQASSSEDHCVYLEHGPELEPFHYLRALDRMLGGTAGVIQVSKVNGHQLLGLANRGLAERLINEGLEVEGTLLRAFPFRKRAERITVGNLPFFVEDSAIISALKPYGRVTSIAPKLMKAGPYTYNDGRREAFIVLREGTTTERLPTRLEIPIKGEAWPAYLSSGIKCSRCHGQGHRRANCPLLAGRTNAPRPATPTSPTSVPPVTAPGLPQQPSAHPPPPASPSPAMETPSASPAARAVTPSAAPRPSTPVAPAVPVEMAPPAPPPVTPAPSLRAPGGSVSPQSTKSGPPAQDIEMPAIEESSASSTSSRRTSMIDDLVAFIRRSPTVSFTGTDALGLGREEVLDLLSSRTKAQRKRWLLTPPQTDALAGLIKQILGLKPAGNTNVYKILHQVKSELKKGPAAVPPTPPLPAPWPAEPAPPAPQERESTPAMATRCDELQLLTIQLMKELNLWPQLDSLYPDLVEAVLYPEDRKGFLRRLSPGNKKAIIQVLDKLSEHTRDLHSLTLKDLSELRAALPKMEEILKAIQAQNQAMQAQTQALQAQNQETREALNQAFQAQNQETREALNEALQAQNQELKESLGLKFQCLEDEISAVREDVSSVKEDVSSVKEEVKEKISALEERLAAVETGHPRTPVFQQDNNNSGRPLVKVPTFDGQSSWTSFKTQFDVVAQANGWNVRDKASFLAAALRGPAVDVLQMIPEQLRLDFNSLIDALESRYGEEHYQQLHVVKFKNRLQEKKESLQDLANDIRRLARLAFPTCPAETQDFMAQQQFIDAIGDPETQKFARLSSATTLQETLVQAMKHEAAQQASRGSYRMARQVKLDNPGREKGRCWTCGANDHLSPTCPRKVKQRSDTGCWKCGKDGHIRKNCPDNSKNPSAPRKNQENYEYLRNTENGLLLRGFINGRRCDMVIDTGANVTLVRTDVFQNLYPKPAEVRMKPISLQTATGERAKVHHCVLLSIQIGSKIFQHKGYVADIMDECIIGLDVLRQFGLSIDIGRNLLRTSDEDIPLLTSQQLHNFQACRVLALEDTQVPPRSECVIKGQLETTTVIPKFAILEGDSEAPSRGILVAKELIDTGRDVIPVRVVNLYDSARAIKKGSCLGNAEPAVLIKRNHPVMQKSKREDNVPDHLQQVWEETMKELQPGQQKELATLLATYGNIFAKSSEDYGRTDLTKHRINTGESNPIKQAPHRIPLARRQEAETLVKEMLHQNIIEPSSSPWVSPVVLVKKKDGSTRFCVDYRKLNDVTKKDSYPFPRIDATLDTLAGSQWFSTLDLKSGYWQVEMHPDDKEKTAFTTGSGLWQFNVMPFGLCNAPATFERLMEAVLQGLATETCMVYLDDIIVLGKNFEEHLSNIEKVFKRLEAANLKLSPKKCKLFKKEVAYLGHIISAEGVQTDPEKTETVRMWPTPKDLTQLRSFLGLCTYYRRFIPGFSNIARPLHRLTESGRPFVWTPDCQRAMEKLKEMLVAAPILAYPRPGDSFILDTDASNTGIGGVLSQVQEGSERVIAYFSKTLSKPERNYCVTRKELLAIVKSIEHFHHYLYGQEFILRSDHASLQWLLNFKNPEGQLARWIQRLQEYQVKIQHRPGKRHQNADALSRRPCVPQCGHCARAEDKYGVRQVTVQESDEVEEQHWTGQALRKSQREDRDLLPMINWKESDERPSWEDVAPYSPKTKGLWSLWNSLTLRDGVLYRKWESEDGKHESWKLVLPRSHVPLALQEMHSSPTGGHFGIRKTLAKARERFFWPESRADVEKWCRNCTQCSARKGPTTRSKGKLKIYNVGAPFERIAIDVAGPFPKSDLGNKYILVIMDYFTKWPVAVPIPDQEASTVSEALLQDWVCLFGVPRILHSDQGRNFESNIFQELCRRLGIEKTRTTPLHPQSDGMVERFNRTLTQHLTMFVNKNQRDWDQHLPMLLMAYRSAEHESTGYSPARMLFGHELRMPCDVLLGRPEETFENTNEYISHLEERMLSIHQWAREKLHFSSEKMKDRYNVKTSHKTFKEGEMVWLHNPQRKKGLSPKLQYQWEGPYKIIKCLNDVIYRIQKTRTSKPKVVHYNRLAPFRGSVPEQWTVRDDQCRITKLRGGLQASCCLKRSDCCLPPTPVYFLEYSRRFYGLLSPVLLLLSLTVLQLVTGRPGSAVSRVKELKKPFVKGLKELERPFVKGLKELKKPFVKGLKELKKPFVKGLKELKKPFVKGLEELKRPFVEGLKELKKPFVKGLKELKKPFVKGLKELKKPFVKGLKEHKKPFVKGLKELKEPFVKGLKELKKPFVKGLKELKKPFVKGQRSSRGPLLKARAPKRATFTRLSTEFWTEIEKPDFDTEKYRVKYNRICALSKEISEIDSRYQELLLEDETIAEDKIEEEFEGCENYIQGILYIKHKYLSRCETARVKVDGSLVESAANSVVNTESKITIGLPKVELQKFKGNPGDWLSGWGQFDKINANEKYEDANLKNKEDSEDEPKGDGVKDSEDEPKGDGVKDSEDEPKGDGVKDSEDEPKGDGVKDSEAEPKGDGVKDSEDEPKGDGVKDSEDEPKGDGVKDSEDEPKGDGVKDSEDEPKGDGVKDSEDEPKGDGVKDSEDEPKGDGVKDSEDEPKGDGVKDSEDEPKGDGVKDSEDEPKGDGVKDSEDEPKGDGVKDSEDEPKGDGVKDSEDEPKGDGVKDSEDEPKGDGVKDSENEPKGDGVKDSKDEPKGDGVKDSEDEPKGDGVKDSEDEPKGDGVKDSEAEPKGDGVKDSEDEPKGDGVKDSEDEPKGDGVKDSEDEPKGDGVKDSEDEPKGDGVKDSEDEPKGDGVKDSEDEPKGDGVKDSEDEPKGDGVKDSEDEPKGDGVKDSKDEPKGDGVKDSEDEPKGDGVKYSEDEPKGDGVKDSEDEPKGDGVKDSEDEPKGDGVKDSEDEPKGDGVKDSEDEPKGDGVKDSEDEPKGDGVKDSEDEPKGDGVKDSEDEPKGDGVKDSEDEPKGDGVKDSETAIKGYEPVSNSRAVAE</sequence>
<keyword evidence="2" id="KW-0645">Protease</keyword>
<dbReference type="InterPro" id="IPR050951">
    <property type="entry name" value="Retrovirus_Pol_polyprotein"/>
</dbReference>
<dbReference type="SUPFAM" id="SSF58113">
    <property type="entry name" value="Apolipoprotein A-I"/>
    <property type="match status" value="1"/>
</dbReference>
<feature type="compositionally biased region" description="Pro residues" evidence="17">
    <location>
        <begin position="414"/>
        <end position="437"/>
    </location>
</feature>
<feature type="compositionally biased region" description="Basic and acidic residues" evidence="17">
    <location>
        <begin position="1437"/>
        <end position="1470"/>
    </location>
</feature>
<evidence type="ECO:0000256" key="8">
    <source>
        <dbReference type="ARBA" id="ARBA00022801"/>
    </source>
</evidence>
<feature type="region of interest" description="Disordered" evidence="17">
    <location>
        <begin position="1379"/>
        <end position="1403"/>
    </location>
</feature>
<dbReference type="Gene3D" id="3.30.70.270">
    <property type="match status" value="2"/>
</dbReference>
<dbReference type="CDD" id="cd01647">
    <property type="entry name" value="RT_LTR"/>
    <property type="match status" value="1"/>
</dbReference>
<keyword evidence="9" id="KW-0460">Magnesium</keyword>
<dbReference type="Gene3D" id="1.10.340.70">
    <property type="match status" value="1"/>
</dbReference>
<feature type="region of interest" description="Disordered" evidence="17">
    <location>
        <begin position="1753"/>
        <end position="1882"/>
    </location>
</feature>
<feature type="compositionally biased region" description="Pro residues" evidence="17">
    <location>
        <begin position="1763"/>
        <end position="1776"/>
    </location>
</feature>
<dbReference type="PANTHER" id="PTHR37984">
    <property type="entry name" value="PROTEIN CBG26694"/>
    <property type="match status" value="1"/>
</dbReference>
<dbReference type="EMBL" id="CP092870">
    <property type="protein sequence ID" value="UYV71089.1"/>
    <property type="molecule type" value="Genomic_DNA"/>
</dbReference>
<keyword evidence="10" id="KW-0694">RNA-binding</keyword>
<dbReference type="Pfam" id="PF00665">
    <property type="entry name" value="rve"/>
    <property type="match status" value="1"/>
</dbReference>
<keyword evidence="15" id="KW-0479">Metal-binding</keyword>
<feature type="region of interest" description="Disordered" evidence="17">
    <location>
        <begin position="1416"/>
        <end position="1470"/>
    </location>
</feature>
<dbReference type="InterPro" id="IPR001584">
    <property type="entry name" value="Integrase_cat-core"/>
</dbReference>
<dbReference type="Pfam" id="PF13975">
    <property type="entry name" value="gag-asp_proteas"/>
    <property type="match status" value="1"/>
</dbReference>
<dbReference type="PROSITE" id="PS50158">
    <property type="entry name" value="ZF_CCHC"/>
    <property type="match status" value="1"/>
</dbReference>
<dbReference type="PANTHER" id="PTHR37984:SF5">
    <property type="entry name" value="PROTEIN NYNRIN-LIKE"/>
    <property type="match status" value="1"/>
</dbReference>
<dbReference type="PROSITE" id="PS50878">
    <property type="entry name" value="RT_POL"/>
    <property type="match status" value="1"/>
</dbReference>
<feature type="compositionally biased region" description="Low complexity" evidence="17">
    <location>
        <begin position="622"/>
        <end position="632"/>
    </location>
</feature>
<keyword evidence="5" id="KW-0540">Nuclease</keyword>
<dbReference type="Gene3D" id="2.40.70.10">
    <property type="entry name" value="Acid Proteases"/>
    <property type="match status" value="1"/>
</dbReference>
<dbReference type="SUPFAM" id="SSF53098">
    <property type="entry name" value="Ribonuclease H-like"/>
    <property type="match status" value="1"/>
</dbReference>
<keyword evidence="12" id="KW-0695">RNA-directed DNA polymerase</keyword>
<evidence type="ECO:0000313" key="21">
    <source>
        <dbReference type="EMBL" id="UYV71089.1"/>
    </source>
</evidence>
<feature type="compositionally biased region" description="Pro residues" evidence="17">
    <location>
        <begin position="973"/>
        <end position="986"/>
    </location>
</feature>
<evidence type="ECO:0000256" key="17">
    <source>
        <dbReference type="SAM" id="MobiDB-lite"/>
    </source>
</evidence>
<evidence type="ECO:0000313" key="22">
    <source>
        <dbReference type="Proteomes" id="UP001235939"/>
    </source>
</evidence>
<feature type="region of interest" description="Disordered" evidence="17">
    <location>
        <begin position="1176"/>
        <end position="1262"/>
    </location>
</feature>
<dbReference type="Pfam" id="PF22938">
    <property type="entry name" value="Integrase_p58_C"/>
    <property type="match status" value="1"/>
</dbReference>
<feature type="compositionally biased region" description="Basic and acidic residues" evidence="17">
    <location>
        <begin position="1380"/>
        <end position="1390"/>
    </location>
</feature>
<evidence type="ECO:0000256" key="16">
    <source>
        <dbReference type="SAM" id="Coils"/>
    </source>
</evidence>
<dbReference type="Gene3D" id="4.10.60.10">
    <property type="entry name" value="Zinc finger, CCHC-type"/>
    <property type="match status" value="1"/>
</dbReference>
<dbReference type="Proteomes" id="UP001235939">
    <property type="component" value="Chromosome 08"/>
</dbReference>
<keyword evidence="7" id="KW-0255">Endonuclease</keyword>
<keyword evidence="4" id="KW-0548">Nucleotidyltransferase</keyword>
<feature type="region of interest" description="Disordered" evidence="17">
    <location>
        <begin position="105"/>
        <end position="169"/>
    </location>
</feature>
<dbReference type="InterPro" id="IPR043502">
    <property type="entry name" value="DNA/RNA_pol_sf"/>
</dbReference>
<evidence type="ECO:0000256" key="13">
    <source>
        <dbReference type="ARBA" id="ARBA00023125"/>
    </source>
</evidence>
<evidence type="ECO:0000256" key="7">
    <source>
        <dbReference type="ARBA" id="ARBA00022759"/>
    </source>
</evidence>
<dbReference type="Gene3D" id="3.30.420.10">
    <property type="entry name" value="Ribonuclease H-like superfamily/Ribonuclease H"/>
    <property type="match status" value="1"/>
</dbReference>
<evidence type="ECO:0000256" key="9">
    <source>
        <dbReference type="ARBA" id="ARBA00022842"/>
    </source>
</evidence>
<evidence type="ECO:0000259" key="18">
    <source>
        <dbReference type="PROSITE" id="PS50158"/>
    </source>
</evidence>
<keyword evidence="22" id="KW-1185">Reference proteome</keyword>
<dbReference type="InterPro" id="IPR036875">
    <property type="entry name" value="Znf_CCHC_sf"/>
</dbReference>
<dbReference type="Gene3D" id="3.10.10.10">
    <property type="entry name" value="HIV Type 1 Reverse Transcriptase, subunit A, domain 1"/>
    <property type="match status" value="1"/>
</dbReference>
<feature type="region of interest" description="Disordered" evidence="17">
    <location>
        <begin position="1970"/>
        <end position="1999"/>
    </location>
</feature>
<proteinExistence type="predicted"/>
<feature type="domain" description="Reverse transcriptase" evidence="19">
    <location>
        <begin position="2783"/>
        <end position="2962"/>
    </location>
</feature>
<keyword evidence="14" id="KW-0511">Multifunctional enzyme</keyword>
<evidence type="ECO:0000256" key="1">
    <source>
        <dbReference type="ARBA" id="ARBA00012493"/>
    </source>
</evidence>
<keyword evidence="15" id="KW-0863">Zinc-finger</keyword>
<evidence type="ECO:0000256" key="4">
    <source>
        <dbReference type="ARBA" id="ARBA00022695"/>
    </source>
</evidence>
<dbReference type="CDD" id="cd00303">
    <property type="entry name" value="retropepsin_like"/>
    <property type="match status" value="1"/>
</dbReference>
<feature type="region of interest" description="Disordered" evidence="17">
    <location>
        <begin position="355"/>
        <end position="394"/>
    </location>
</feature>
<dbReference type="InterPro" id="IPR001878">
    <property type="entry name" value="Znf_CCHC"/>
</dbReference>
<feature type="compositionally biased region" description="Pro residues" evidence="17">
    <location>
        <begin position="1031"/>
        <end position="1051"/>
    </location>
</feature>